<keyword evidence="1" id="KW-1133">Transmembrane helix</keyword>
<keyword evidence="1" id="KW-0472">Membrane</keyword>
<evidence type="ECO:0000313" key="3">
    <source>
        <dbReference type="Proteomes" id="UP000034022"/>
    </source>
</evidence>
<protein>
    <submittedName>
        <fullName evidence="2">Ig domain-containing protein</fullName>
    </submittedName>
</protein>
<keyword evidence="1" id="KW-0812">Transmembrane</keyword>
<sequence>MLENNNEQESNQMVENQNVHIFNGLDKSRKIALAVLAVFAFIVIIYGIAGLRSGIYAPFTPKTIVKNNMDTNTCADGNCNDLSIEQLKNKDTDKDGLSDYDELYIYKTSPYLEDSDSDGFLDKEEINNSKDPNCPTGLECSGNVFLNEDADLTNPGTANNIDLEELKALNEEKMIGSTTETGINPLEMDAATLRQMLIDAGMEKTMLDQISDKDLLETFQESLSENGA</sequence>
<gene>
    <name evidence="2" type="ORF">US91_C0005G0016</name>
</gene>
<accession>A0A0G0MZM3</accession>
<dbReference type="PROSITE" id="PS00018">
    <property type="entry name" value="EF_HAND_1"/>
    <property type="match status" value="1"/>
</dbReference>
<organism evidence="2 3">
    <name type="scientific">Candidatus Falkowbacteria bacterium GW2011_GWE1_38_31</name>
    <dbReference type="NCBI Taxonomy" id="1618638"/>
    <lineage>
        <taxon>Bacteria</taxon>
        <taxon>Candidatus Falkowiibacteriota</taxon>
    </lineage>
</organism>
<reference evidence="2" key="1">
    <citation type="journal article" date="2015" name="Nature">
        <title>rRNA introns, odd ribosomes, and small enigmatic genomes across a large radiation of phyla.</title>
        <authorList>
            <person name="Brown C.T."/>
            <person name="Hug L.A."/>
            <person name="Thomas B.C."/>
            <person name="Sharon I."/>
            <person name="Castelle C.J."/>
            <person name="Singh A."/>
            <person name="Wilkins M.J."/>
            <person name="Williams K.H."/>
            <person name="Banfield J.F."/>
        </authorList>
    </citation>
    <scope>NUCLEOTIDE SEQUENCE [LARGE SCALE GENOMIC DNA]</scope>
</reference>
<dbReference type="EMBL" id="LBUU01000005">
    <property type="protein sequence ID" value="KKQ70311.1"/>
    <property type="molecule type" value="Genomic_DNA"/>
</dbReference>
<comment type="caution">
    <text evidence="2">The sequence shown here is derived from an EMBL/GenBank/DDBJ whole genome shotgun (WGS) entry which is preliminary data.</text>
</comment>
<dbReference type="AlphaFoldDB" id="A0A0G0MZM3"/>
<evidence type="ECO:0000313" key="2">
    <source>
        <dbReference type="EMBL" id="KKQ70311.1"/>
    </source>
</evidence>
<proteinExistence type="predicted"/>
<dbReference type="InterPro" id="IPR018247">
    <property type="entry name" value="EF_Hand_1_Ca_BS"/>
</dbReference>
<name>A0A0G0MZM3_9BACT</name>
<feature type="transmembrane region" description="Helical" evidence="1">
    <location>
        <begin position="31"/>
        <end position="51"/>
    </location>
</feature>
<dbReference type="Proteomes" id="UP000034022">
    <property type="component" value="Unassembled WGS sequence"/>
</dbReference>
<evidence type="ECO:0000256" key="1">
    <source>
        <dbReference type="SAM" id="Phobius"/>
    </source>
</evidence>